<gene>
    <name evidence="2" type="ORF">Rrhod_3777</name>
</gene>
<comment type="caution">
    <text evidence="2">The sequence shown here is derived from an EMBL/GenBank/DDBJ whole genome shotgun (WGS) entry which is preliminary data.</text>
</comment>
<keyword evidence="3" id="KW-1185">Reference proteome</keyword>
<reference evidence="2 3" key="1">
    <citation type="journal article" date="2013" name="Genome Announc.">
        <title>Draft Genome Sequence of Rhodococcus rhodnii Strain LMG5362, a Symbiont of Rhodnius prolixus (Hemiptera, Reduviidae, Triatominae), the Principle Vector of Trypanosoma cruzi.</title>
        <authorList>
            <person name="Pachebat J.A."/>
            <person name="van Keulen G."/>
            <person name="Whitten M.M."/>
            <person name="Girdwood S."/>
            <person name="Del Sol R."/>
            <person name="Dyson P.J."/>
            <person name="Facey P.D."/>
        </authorList>
    </citation>
    <scope>NUCLEOTIDE SEQUENCE [LARGE SCALE GENOMIC DNA]</scope>
    <source>
        <strain evidence="2 3">LMG 5362</strain>
    </source>
</reference>
<dbReference type="Proteomes" id="UP000013525">
    <property type="component" value="Unassembled WGS sequence"/>
</dbReference>
<proteinExistence type="predicted"/>
<feature type="region of interest" description="Disordered" evidence="1">
    <location>
        <begin position="1"/>
        <end position="29"/>
    </location>
</feature>
<protein>
    <submittedName>
        <fullName evidence="2">Uncharacterized protein</fullName>
    </submittedName>
</protein>
<accession>R7WIA4</accession>
<evidence type="ECO:0000256" key="1">
    <source>
        <dbReference type="SAM" id="MobiDB-lite"/>
    </source>
</evidence>
<dbReference type="PATRIC" id="fig|1273125.3.peg.3597"/>
<name>R7WIA4_9NOCA</name>
<dbReference type="AlphaFoldDB" id="R7WIA4"/>
<dbReference type="EMBL" id="APMY01000113">
    <property type="protein sequence ID" value="EOM74900.1"/>
    <property type="molecule type" value="Genomic_DNA"/>
</dbReference>
<sequence length="45" mass="4641">MSSGGCPSRAVRVPAGGRPRAPVAYDEDHTTGRGFGPMYLASCMA</sequence>
<evidence type="ECO:0000313" key="2">
    <source>
        <dbReference type="EMBL" id="EOM74900.1"/>
    </source>
</evidence>
<evidence type="ECO:0000313" key="3">
    <source>
        <dbReference type="Proteomes" id="UP000013525"/>
    </source>
</evidence>
<organism evidence="2 3">
    <name type="scientific">Rhodococcus rhodnii LMG 5362</name>
    <dbReference type="NCBI Taxonomy" id="1273125"/>
    <lineage>
        <taxon>Bacteria</taxon>
        <taxon>Bacillati</taxon>
        <taxon>Actinomycetota</taxon>
        <taxon>Actinomycetes</taxon>
        <taxon>Mycobacteriales</taxon>
        <taxon>Nocardiaceae</taxon>
        <taxon>Rhodococcus</taxon>
    </lineage>
</organism>